<evidence type="ECO:0000313" key="1">
    <source>
        <dbReference type="EMBL" id="MBA4626079.1"/>
    </source>
</evidence>
<dbReference type="EMBL" id="GISG01054894">
    <property type="protein sequence ID" value="MBA4626080.1"/>
    <property type="molecule type" value="Transcribed_RNA"/>
</dbReference>
<accession>A0A7C8YTD3</accession>
<sequence>MSDVQPILLSLSQLSCMEIGLARPYIPLNFCFNVSFAMYSTQMHVQCLKFEGKKLTTPHMIFHVYMVACVWGMHMLGKLKQIYLLGLPSLRPKSFLSCKIIPLGQ</sequence>
<name>A0A7C8YTD3_OPUST</name>
<reference evidence="1" key="2">
    <citation type="submission" date="2020-07" db="EMBL/GenBank/DDBJ databases">
        <authorList>
            <person name="Vera ALvarez R."/>
            <person name="Arias-Moreno D.M."/>
            <person name="Jimenez-Jacinto V."/>
            <person name="Jimenez-Bremont J.F."/>
            <person name="Swaminathan K."/>
            <person name="Moose S.P."/>
            <person name="Guerrero-Gonzalez M.L."/>
            <person name="Marino-Ramirez L."/>
            <person name="Landsman D."/>
            <person name="Rodriguez-Kessler M."/>
            <person name="Delgado-Sanchez P."/>
        </authorList>
    </citation>
    <scope>NUCLEOTIDE SEQUENCE</scope>
    <source>
        <tissue evidence="1">Cladode</tissue>
    </source>
</reference>
<organism evidence="1">
    <name type="scientific">Opuntia streptacantha</name>
    <name type="common">Prickly pear cactus</name>
    <name type="synonym">Opuntia cardona</name>
    <dbReference type="NCBI Taxonomy" id="393608"/>
    <lineage>
        <taxon>Eukaryota</taxon>
        <taxon>Viridiplantae</taxon>
        <taxon>Streptophyta</taxon>
        <taxon>Embryophyta</taxon>
        <taxon>Tracheophyta</taxon>
        <taxon>Spermatophyta</taxon>
        <taxon>Magnoliopsida</taxon>
        <taxon>eudicotyledons</taxon>
        <taxon>Gunneridae</taxon>
        <taxon>Pentapetalae</taxon>
        <taxon>Caryophyllales</taxon>
        <taxon>Cactineae</taxon>
        <taxon>Cactaceae</taxon>
        <taxon>Opuntioideae</taxon>
        <taxon>Opuntia</taxon>
    </lineage>
</organism>
<proteinExistence type="predicted"/>
<reference evidence="1" key="1">
    <citation type="journal article" date="2013" name="J. Plant Res.">
        <title>Effect of fungi and light on seed germination of three Opuntia species from semiarid lands of central Mexico.</title>
        <authorList>
            <person name="Delgado-Sanchez P."/>
            <person name="Jimenez-Bremont J.F."/>
            <person name="Guerrero-Gonzalez Mde L."/>
            <person name="Flores J."/>
        </authorList>
    </citation>
    <scope>NUCLEOTIDE SEQUENCE</scope>
    <source>
        <tissue evidence="1">Cladode</tissue>
    </source>
</reference>
<dbReference type="AlphaFoldDB" id="A0A7C8YTD3"/>
<dbReference type="EMBL" id="GISG01054893">
    <property type="protein sequence ID" value="MBA4626079.1"/>
    <property type="molecule type" value="Transcribed_RNA"/>
</dbReference>
<protein>
    <submittedName>
        <fullName evidence="1">Uncharacterized protein</fullName>
    </submittedName>
</protein>